<comment type="similarity">
    <text evidence="1">Belongs to the GatC family.</text>
</comment>
<keyword evidence="1" id="KW-0067">ATP-binding</keyword>
<proteinExistence type="inferred from homology"/>
<dbReference type="EMBL" id="CP018191">
    <property type="protein sequence ID" value="APH54244.1"/>
    <property type="molecule type" value="Genomic_DNA"/>
</dbReference>
<sequence length="128" mass="13837">MNRDMRTVMVRCFWEEQGFDQMALDTGVVRRIARLARIHVDEADLGALQGELNAILGWVDQLEAVDVSAVDGIAPMTGPADIQADGETSLAVAPMRDDVVTEGDLSEKVLANAPDRAGPFFAVPKVVE</sequence>
<comment type="subunit">
    <text evidence="1">Heterotrimer of A, B and C subunits.</text>
</comment>
<dbReference type="Gene3D" id="1.10.20.60">
    <property type="entry name" value="Glu-tRNAGln amidotransferase C subunit, N-terminal domain"/>
    <property type="match status" value="1"/>
</dbReference>
<reference evidence="3" key="1">
    <citation type="submission" date="2016-11" db="EMBL/GenBank/DDBJ databases">
        <title>Comparative genomic and phenotypic analysis of Granulibacter bethesdensis clinical isolates from patients with chronic granulomatous disease.</title>
        <authorList>
            <person name="Zarember K.A."/>
            <person name="Porcella S.F."/>
            <person name="Chu J."/>
            <person name="Ding L."/>
            <person name="Dahlstrom E."/>
            <person name="Barbian K."/>
            <person name="Martens C."/>
            <person name="Sykora L."/>
            <person name="Kramer S."/>
            <person name="Pettinato A.M."/>
            <person name="Hong H."/>
            <person name="Wald G."/>
            <person name="Berg L.J."/>
            <person name="Rogge L.S."/>
            <person name="Greenberg D.E."/>
            <person name="Falcone E.L."/>
            <person name="Neves J.F."/>
            <person name="Simoes M.J."/>
            <person name="Casal M."/>
            <person name="Rodriguez-Lopez F.C."/>
            <person name="Zelazny A."/>
            <person name="Gallin J.I."/>
            <person name="Holland S.M."/>
        </authorList>
    </citation>
    <scope>NUCLEOTIDE SEQUENCE [LARGE SCALE GENOMIC DNA]</scope>
    <source>
        <strain evidence="3">NIH9.1</strain>
    </source>
</reference>
<evidence type="ECO:0000313" key="2">
    <source>
        <dbReference type="EMBL" id="APH54244.1"/>
    </source>
</evidence>
<accession>A0AAC9P8Q1</accession>
<dbReference type="HAMAP" id="MF_00122">
    <property type="entry name" value="GatC"/>
    <property type="match status" value="1"/>
</dbReference>
<keyword evidence="1" id="KW-0547">Nucleotide-binding</keyword>
<dbReference type="PANTHER" id="PTHR15004">
    <property type="entry name" value="GLUTAMYL-TRNA(GLN) AMIDOTRANSFERASE SUBUNIT C, MITOCHONDRIAL"/>
    <property type="match status" value="1"/>
</dbReference>
<protein>
    <recommendedName>
        <fullName evidence="1">Aspartyl/glutamyl-tRNA(Asn/Gln) amidotransferase subunit C</fullName>
        <shortName evidence="1">Asp/Glu-ADT subunit C</shortName>
        <ecNumber evidence="1">6.3.5.-</ecNumber>
    </recommendedName>
</protein>
<comment type="catalytic activity">
    <reaction evidence="1">
        <text>L-aspartyl-tRNA(Asn) + L-glutamine + ATP + H2O = L-asparaginyl-tRNA(Asn) + L-glutamate + ADP + phosphate + 2 H(+)</text>
        <dbReference type="Rhea" id="RHEA:14513"/>
        <dbReference type="Rhea" id="RHEA-COMP:9674"/>
        <dbReference type="Rhea" id="RHEA-COMP:9677"/>
        <dbReference type="ChEBI" id="CHEBI:15377"/>
        <dbReference type="ChEBI" id="CHEBI:15378"/>
        <dbReference type="ChEBI" id="CHEBI:29985"/>
        <dbReference type="ChEBI" id="CHEBI:30616"/>
        <dbReference type="ChEBI" id="CHEBI:43474"/>
        <dbReference type="ChEBI" id="CHEBI:58359"/>
        <dbReference type="ChEBI" id="CHEBI:78515"/>
        <dbReference type="ChEBI" id="CHEBI:78516"/>
        <dbReference type="ChEBI" id="CHEBI:456216"/>
    </reaction>
</comment>
<organism evidence="2 3">
    <name type="scientific">Granulibacter bethesdensis</name>
    <dbReference type="NCBI Taxonomy" id="364410"/>
    <lineage>
        <taxon>Bacteria</taxon>
        <taxon>Pseudomonadati</taxon>
        <taxon>Pseudomonadota</taxon>
        <taxon>Alphaproteobacteria</taxon>
        <taxon>Acetobacterales</taxon>
        <taxon>Acetobacteraceae</taxon>
        <taxon>Granulibacter</taxon>
    </lineage>
</organism>
<dbReference type="AlphaFoldDB" id="A0AAC9P8Q1"/>
<dbReference type="GO" id="GO:0070681">
    <property type="term" value="P:glutaminyl-tRNAGln biosynthesis via transamidation"/>
    <property type="evidence" value="ECO:0007669"/>
    <property type="project" value="TreeGrafter"/>
</dbReference>
<dbReference type="GO" id="GO:0005524">
    <property type="term" value="F:ATP binding"/>
    <property type="evidence" value="ECO:0007669"/>
    <property type="project" value="UniProtKB-KW"/>
</dbReference>
<dbReference type="SUPFAM" id="SSF141000">
    <property type="entry name" value="Glu-tRNAGln amidotransferase C subunit"/>
    <property type="match status" value="1"/>
</dbReference>
<dbReference type="Proteomes" id="UP000182373">
    <property type="component" value="Chromosome"/>
</dbReference>
<keyword evidence="1" id="KW-0648">Protein biosynthesis</keyword>
<name>A0AAC9P8Q1_9PROT</name>
<dbReference type="InterPro" id="IPR003837">
    <property type="entry name" value="GatC"/>
</dbReference>
<dbReference type="EC" id="6.3.5.-" evidence="1"/>
<comment type="function">
    <text evidence="1">Allows the formation of correctly charged Asn-tRNA(Asn) or Gln-tRNA(Gln) through the transamidation of misacylated Asp-tRNA(Asn) or Glu-tRNA(Gln) in organisms which lack either or both of asparaginyl-tRNA or glutaminyl-tRNA synthetases. The reaction takes place in the presence of glutamine and ATP through an activated phospho-Asp-tRNA(Asn) or phospho-Glu-tRNA(Gln).</text>
</comment>
<evidence type="ECO:0000256" key="1">
    <source>
        <dbReference type="HAMAP-Rule" id="MF_00122"/>
    </source>
</evidence>
<dbReference type="NCBIfam" id="TIGR00135">
    <property type="entry name" value="gatC"/>
    <property type="match status" value="1"/>
</dbReference>
<dbReference type="InterPro" id="IPR036113">
    <property type="entry name" value="Asp/Glu-ADT_sf_sub_c"/>
</dbReference>
<dbReference type="GO" id="GO:0050567">
    <property type="term" value="F:glutaminyl-tRNA synthase (glutamine-hydrolyzing) activity"/>
    <property type="evidence" value="ECO:0007669"/>
    <property type="project" value="UniProtKB-UniRule"/>
</dbReference>
<comment type="catalytic activity">
    <reaction evidence="1">
        <text>L-glutamyl-tRNA(Gln) + L-glutamine + ATP + H2O = L-glutaminyl-tRNA(Gln) + L-glutamate + ADP + phosphate + H(+)</text>
        <dbReference type="Rhea" id="RHEA:17521"/>
        <dbReference type="Rhea" id="RHEA-COMP:9681"/>
        <dbReference type="Rhea" id="RHEA-COMP:9684"/>
        <dbReference type="ChEBI" id="CHEBI:15377"/>
        <dbReference type="ChEBI" id="CHEBI:15378"/>
        <dbReference type="ChEBI" id="CHEBI:29985"/>
        <dbReference type="ChEBI" id="CHEBI:30616"/>
        <dbReference type="ChEBI" id="CHEBI:43474"/>
        <dbReference type="ChEBI" id="CHEBI:58359"/>
        <dbReference type="ChEBI" id="CHEBI:78520"/>
        <dbReference type="ChEBI" id="CHEBI:78521"/>
        <dbReference type="ChEBI" id="CHEBI:456216"/>
    </reaction>
</comment>
<dbReference type="PANTHER" id="PTHR15004:SF0">
    <property type="entry name" value="GLUTAMYL-TRNA(GLN) AMIDOTRANSFERASE SUBUNIT C, MITOCHONDRIAL"/>
    <property type="match status" value="1"/>
</dbReference>
<gene>
    <name evidence="1" type="primary">gatC</name>
    <name evidence="2" type="ORF">GbCGDNIH9_0950</name>
</gene>
<dbReference type="Pfam" id="PF02686">
    <property type="entry name" value="GatC"/>
    <property type="match status" value="1"/>
</dbReference>
<dbReference type="GO" id="GO:0006412">
    <property type="term" value="P:translation"/>
    <property type="evidence" value="ECO:0007669"/>
    <property type="project" value="UniProtKB-UniRule"/>
</dbReference>
<keyword evidence="1 2" id="KW-0436">Ligase</keyword>
<evidence type="ECO:0000313" key="3">
    <source>
        <dbReference type="Proteomes" id="UP000182373"/>
    </source>
</evidence>
<dbReference type="GO" id="GO:0006450">
    <property type="term" value="P:regulation of translational fidelity"/>
    <property type="evidence" value="ECO:0007669"/>
    <property type="project" value="InterPro"/>
</dbReference>